<dbReference type="Proteomes" id="UP001202289">
    <property type="component" value="Unassembled WGS sequence"/>
</dbReference>
<evidence type="ECO:0000313" key="1">
    <source>
        <dbReference type="EMBL" id="MCM3734454.1"/>
    </source>
</evidence>
<comment type="caution">
    <text evidence="1">The sequence shown here is derived from an EMBL/GenBank/DDBJ whole genome shotgun (WGS) entry which is preliminary data.</text>
</comment>
<name>A0ACC6A2G1_9BACI</name>
<dbReference type="EMBL" id="JAMBOP010000001">
    <property type="protein sequence ID" value="MCM3734454.1"/>
    <property type="molecule type" value="Genomic_DNA"/>
</dbReference>
<reference evidence="1" key="1">
    <citation type="submission" date="2022-05" db="EMBL/GenBank/DDBJ databases">
        <title>Comparative Genomics of Spacecraft Associated Microbes.</title>
        <authorList>
            <person name="Tran M.T."/>
            <person name="Wright A."/>
            <person name="Seuylemezian A."/>
            <person name="Eisen J."/>
            <person name="Coil D."/>
        </authorList>
    </citation>
    <scope>NUCLEOTIDE SEQUENCE</scope>
    <source>
        <strain evidence="1">FAIRING 10M-2.2</strain>
    </source>
</reference>
<keyword evidence="2" id="KW-1185">Reference proteome</keyword>
<accession>A0ACC6A2G1</accession>
<gene>
    <name evidence="1" type="ORF">M3215_01025</name>
</gene>
<proteinExistence type="predicted"/>
<organism evidence="1 2">
    <name type="scientific">Bacillus cytotoxicus</name>
    <dbReference type="NCBI Taxonomy" id="580165"/>
    <lineage>
        <taxon>Bacteria</taxon>
        <taxon>Bacillati</taxon>
        <taxon>Bacillota</taxon>
        <taxon>Bacilli</taxon>
        <taxon>Bacillales</taxon>
        <taxon>Bacillaceae</taxon>
        <taxon>Bacillus</taxon>
        <taxon>Bacillus cereus group</taxon>
    </lineage>
</organism>
<evidence type="ECO:0000313" key="2">
    <source>
        <dbReference type="Proteomes" id="UP001202289"/>
    </source>
</evidence>
<sequence>MGVCIKEFVIVNNTGNIFTGDNLRDTSFSASKTFTGSTGPTCIDVVVVIGNTNEVCLRPGDTVTTTITRGTGLPGSSSSSNSSSDPSSNQSNSSSSSCESVLIVPNTNNKDSEVGFS</sequence>
<protein>
    <submittedName>
        <fullName evidence="1">Uncharacterized protein</fullName>
    </submittedName>
</protein>